<dbReference type="PANTHER" id="PTHR43806:SF11">
    <property type="entry name" value="CEREVISIN-RELATED"/>
    <property type="match status" value="1"/>
</dbReference>
<dbReference type="PANTHER" id="PTHR43806">
    <property type="entry name" value="PEPTIDASE S8"/>
    <property type="match status" value="1"/>
</dbReference>
<dbReference type="GO" id="GO:0006508">
    <property type="term" value="P:proteolysis"/>
    <property type="evidence" value="ECO:0007669"/>
    <property type="project" value="UniProtKB-KW"/>
</dbReference>
<reference evidence="7 8" key="1">
    <citation type="submission" date="2018-10" db="EMBL/GenBank/DDBJ databases">
        <title>Butyricimonas faecalis sp. nov., isolated from human faeces and emended description of the genus Butyricimonas.</title>
        <authorList>
            <person name="Le Roy T."/>
            <person name="Van der Smissen P."/>
            <person name="Paquot A."/>
            <person name="Delzenne N."/>
            <person name="Muccioli G."/>
            <person name="Collet J.-F."/>
            <person name="Cani P.D."/>
        </authorList>
    </citation>
    <scope>NUCLEOTIDE SEQUENCE [LARGE SCALE GENOMIC DNA]</scope>
    <source>
        <strain evidence="7 8">H184</strain>
    </source>
</reference>
<dbReference type="SUPFAM" id="SSF52743">
    <property type="entry name" value="Subtilisin-like"/>
    <property type="match status" value="1"/>
</dbReference>
<evidence type="ECO:0000313" key="8">
    <source>
        <dbReference type="Proteomes" id="UP000270673"/>
    </source>
</evidence>
<dbReference type="Gene3D" id="3.40.50.200">
    <property type="entry name" value="Peptidase S8/S53 domain"/>
    <property type="match status" value="1"/>
</dbReference>
<protein>
    <recommendedName>
        <fullName evidence="6">Peptidase S8/S53 domain-containing protein</fullName>
    </recommendedName>
</protein>
<dbReference type="AlphaFoldDB" id="A0A3S9VXK3"/>
<gene>
    <name evidence="7" type="ORF">D8S85_17995</name>
</gene>
<evidence type="ECO:0000313" key="7">
    <source>
        <dbReference type="EMBL" id="AZS31259.1"/>
    </source>
</evidence>
<evidence type="ECO:0000256" key="5">
    <source>
        <dbReference type="SAM" id="MobiDB-lite"/>
    </source>
</evidence>
<name>A0A3S9VXK3_9BACT</name>
<accession>A0A3S9VXK3</accession>
<feature type="domain" description="Peptidase S8/S53" evidence="6">
    <location>
        <begin position="259"/>
        <end position="529"/>
    </location>
</feature>
<evidence type="ECO:0000259" key="6">
    <source>
        <dbReference type="Pfam" id="PF00082"/>
    </source>
</evidence>
<evidence type="ECO:0000256" key="1">
    <source>
        <dbReference type="ARBA" id="ARBA00011073"/>
    </source>
</evidence>
<keyword evidence="8" id="KW-1185">Reference proteome</keyword>
<proteinExistence type="inferred from homology"/>
<dbReference type="RefSeq" id="WP_127075465.1">
    <property type="nucleotide sequence ID" value="NZ_CP032819.1"/>
</dbReference>
<feature type="region of interest" description="Disordered" evidence="5">
    <location>
        <begin position="1"/>
        <end position="34"/>
    </location>
</feature>
<dbReference type="InterPro" id="IPR000209">
    <property type="entry name" value="Peptidase_S8/S53_dom"/>
</dbReference>
<evidence type="ECO:0000256" key="2">
    <source>
        <dbReference type="ARBA" id="ARBA00022670"/>
    </source>
</evidence>
<keyword evidence="3" id="KW-0378">Hydrolase</keyword>
<dbReference type="OrthoDB" id="1100338at2"/>
<dbReference type="InterPro" id="IPR036852">
    <property type="entry name" value="Peptidase_S8/S53_dom_sf"/>
</dbReference>
<dbReference type="Proteomes" id="UP000270673">
    <property type="component" value="Chromosome"/>
</dbReference>
<dbReference type="CDD" id="cd04847">
    <property type="entry name" value="Peptidases_S8_Subtilisin_like_2"/>
    <property type="match status" value="1"/>
</dbReference>
<keyword evidence="2" id="KW-0645">Protease</keyword>
<sequence length="786" mass="88197">MAEENLPIKFFQKRQKDERDTEGGGGGKPPQWIDASSVGEKSIYIRQVLDNVSHSLAEKVKRNNYIPSVVKLKVNSDALAKTYRREIGNLFNVGKLNTIGVSGEDEVLIKIDNQEDLQKMTEKIANAGNKYSSQSTITGICAITNIEEFKPQVNVEPHESTILKVKLFNYGDSSLNSVLTKEFEKYCKKYQLDFKNVPYSGELNIYRINGITTDAFNELKDFDGIQLIAEMPTYDITLDELTEDITIPIKQPKAGINYPVVGVLDTGIASIPHLQPWLHNENITYYPDDDVDKSHGTFVAGVLLYGDELEGKEYTGFEGCKLLEAIVMPDTKKQQITEDELVQQIWDAVSRNNDVKVWNLSLGTNREVDLYEFSDFAKALDEIQEQNNVLICKSVGNCTNFKLNAPVSRIAKSADTVRGLVVGSLAHDKNATDIADKHNPSPFSRIGRGPSHLIKPDVVHIGGNVGLDVSNNVVLNPVKSFSPNGQIAKQVGTSFSTPRIAAIASGLDAMLNESFNPTLLKALIIHSAKYPEEMKMPIVEKIKYAGFGLPSNIKDILFNEPNEITLILQDTLEKGHFIDILDFPFPQSMVDEDGYFYGEMTVTLVTSPILEVSQGAEYCQSNIDVMIGSYDEKVERDMSNPLIKNPIGAGGRQNILAMTNYSSRAKKDIEMPFAAERMLVTYGDKFQPVKKWSVNLDEFTEGNKEKYLKAPKNWYLKVEGLYRHFMEEKCELEDRTPSQDFCLIITIKDTKKKGNIYNEVTQLLDNFSFIHSNVKIKEEVRIRLNG</sequence>
<dbReference type="Pfam" id="PF00082">
    <property type="entry name" value="Peptidase_S8"/>
    <property type="match status" value="1"/>
</dbReference>
<dbReference type="EMBL" id="CP032819">
    <property type="protein sequence ID" value="AZS31259.1"/>
    <property type="molecule type" value="Genomic_DNA"/>
</dbReference>
<dbReference type="KEGG" id="buy:D8S85_17995"/>
<dbReference type="GO" id="GO:0004252">
    <property type="term" value="F:serine-type endopeptidase activity"/>
    <property type="evidence" value="ECO:0007669"/>
    <property type="project" value="InterPro"/>
</dbReference>
<evidence type="ECO:0000256" key="4">
    <source>
        <dbReference type="ARBA" id="ARBA00022825"/>
    </source>
</evidence>
<keyword evidence="4" id="KW-0720">Serine protease</keyword>
<dbReference type="InterPro" id="IPR050131">
    <property type="entry name" value="Peptidase_S8_subtilisin-like"/>
</dbReference>
<comment type="similarity">
    <text evidence="1">Belongs to the peptidase S8 family.</text>
</comment>
<dbReference type="InterPro" id="IPR034074">
    <property type="entry name" value="Y4bN_pept_dom"/>
</dbReference>
<organism evidence="7 8">
    <name type="scientific">Butyricimonas faecalis</name>
    <dbReference type="NCBI Taxonomy" id="2093856"/>
    <lineage>
        <taxon>Bacteria</taxon>
        <taxon>Pseudomonadati</taxon>
        <taxon>Bacteroidota</taxon>
        <taxon>Bacteroidia</taxon>
        <taxon>Bacteroidales</taxon>
        <taxon>Odoribacteraceae</taxon>
        <taxon>Butyricimonas</taxon>
    </lineage>
</organism>
<evidence type="ECO:0000256" key="3">
    <source>
        <dbReference type="ARBA" id="ARBA00022801"/>
    </source>
</evidence>